<evidence type="ECO:0000256" key="6">
    <source>
        <dbReference type="SAM" id="Coils"/>
    </source>
</evidence>
<feature type="region of interest" description="Disordered" evidence="7">
    <location>
        <begin position="1196"/>
        <end position="1225"/>
    </location>
</feature>
<feature type="compositionally biased region" description="Polar residues" evidence="7">
    <location>
        <begin position="1085"/>
        <end position="1095"/>
    </location>
</feature>
<feature type="region of interest" description="Disordered" evidence="7">
    <location>
        <begin position="1079"/>
        <end position="1129"/>
    </location>
</feature>
<dbReference type="InterPro" id="IPR007707">
    <property type="entry name" value="TACC_C"/>
</dbReference>
<evidence type="ECO:0000256" key="2">
    <source>
        <dbReference type="ARBA" id="ARBA00009423"/>
    </source>
</evidence>
<reference evidence="11" key="1">
    <citation type="submission" date="2017-02" db="UniProtKB">
        <authorList>
            <consortium name="WormBaseParasite"/>
        </authorList>
    </citation>
    <scope>IDENTIFICATION</scope>
</reference>
<keyword evidence="5" id="KW-0206">Cytoskeleton</keyword>
<evidence type="ECO:0000256" key="7">
    <source>
        <dbReference type="SAM" id="MobiDB-lite"/>
    </source>
</evidence>
<dbReference type="Proteomes" id="UP000274504">
    <property type="component" value="Unassembled WGS sequence"/>
</dbReference>
<dbReference type="Gene3D" id="1.20.5.1700">
    <property type="match status" value="1"/>
</dbReference>
<feature type="compositionally biased region" description="Basic and acidic residues" evidence="7">
    <location>
        <begin position="1"/>
        <end position="19"/>
    </location>
</feature>
<sequence length="1407" mass="156134">MGDTPKRTRMSLREIDRLLTDSPMPTSHRVGGVAGATPRPLPAVTITDEDLALLDETEMEEQPSSSPKSTEQQSNNRRSSLSQLAYGWSTMMGHPIAGSVAEELAAQQHPAPVFSPLLAQSSKLVTDMVSSLLSPWSTASRRLKEQAGFDSSCFAEETSSVMGNDDGEEPVLGDRSCEESLINAFGKIVVADGYSSEREEVFFSPTRERQSTDSKRESFIRRSVNVTLKSSLMEDTCCDATFMSETSHYSDATSALPSPLQIFKPSDQQQVSYSSLDKPVQKGDACLSLEEFKGEYIEVPATDIDLTPIGGVSRRTLLKEKENEGTSLDYQQYRAFLASPLTPAEPIEEYEKVLCHAKEMNVSNVQKNLVEEMSFVSPRRAVKSETSRHFYSSISGPQVILMDLDKEPDHPGVSITGETMTKDEILGVSKLELIIPEFQLVDTTGYASLHMPGTEFPCTHAANEEQIVCEEPDKYFQKESPGNISKDFRKNFVEQPEGDNIRASEDLELIFPEDGEFLEDIQKNSVEQSEPCLLAEEEVIKHNLFSPPLSAVRVSPLPAAVISEQPEQSSRNELLESVVPDVPEYIPVKVPDHHEPYFVEGLSETDIPSIHDVILCDQQKDHELSLPISAQPKETAYIQQHEPRLEPSERPEFCVSQTSPEAKILPIPDVVSGEIQLEVFERSEVPKFPVSAVSADLQVVSELQQSCIFRDSSKIGGSQISVELQGDICLSQKLPEDEVPSFSAITFGPIHTEASEQLKSTNTLISTVPEDSQIPSELQEHSVSNDISGVGISKVDVQTEVSYQTHDLLKSRFSTVPAELSEHVCNVSMVGGSTHPSIVGEYIQMKTSEHSQNLSEPRVSIVPRSIAEDIPRASHDLPKANILVDAVITDEPLTVVYEQPKWGSLNETVSVVLSLPEDVPMEVKLAEETIAQNNSAMEFDQEASEHSIVIEDSDSAPVSERTQVTESQNSSLCSPEKQINNMADVTTTSVSKTPKSIAEPVRIPTSLHPSMMSMIEDDSNRSRCSVKRTPSQCSSFRRDSTDNSTSIRKSLSLEEEADCRSIGASLNRTTGRRRTITLEKPSPHLQASLSRSGQIGATPPIIRRSGVPGIKCSSKIASDDLTDPDDKKRRASHHNIAILSSPTQKCLLIDEGDVNQVSSAVGSIELGQEDKENIAPEGQNIVTNHRTTQHLLMPSATAEARRTPSKVAIASQQQQSEIEGPVEEEKARLHEQVQALREKRDVLRLILAKYQSTFEETLDNQSRIHFATSSAGAQADQEAHDARRQAATLHNAVLESQRRQERMREEIERRRINQDKIIKRTESLKEKYLRLLEKGQTYQKYCLNKIQKAVEHLEMTKTELDKELSRLRVQFKQLELKLRSLEANLEQKGKENEELTKICDNLLKGVL</sequence>
<dbReference type="STRING" id="6216.A0A0R3SD01"/>
<dbReference type="Pfam" id="PF05010">
    <property type="entry name" value="TACC_C"/>
    <property type="match status" value="1"/>
</dbReference>
<organism evidence="11">
    <name type="scientific">Hymenolepis diminuta</name>
    <name type="common">Rat tapeworm</name>
    <dbReference type="NCBI Taxonomy" id="6216"/>
    <lineage>
        <taxon>Eukaryota</taxon>
        <taxon>Metazoa</taxon>
        <taxon>Spiralia</taxon>
        <taxon>Lophotrochozoa</taxon>
        <taxon>Platyhelminthes</taxon>
        <taxon>Cestoda</taxon>
        <taxon>Eucestoda</taxon>
        <taxon>Cyclophyllidea</taxon>
        <taxon>Hymenolepididae</taxon>
        <taxon>Hymenolepis</taxon>
    </lineage>
</organism>
<evidence type="ECO:0000313" key="9">
    <source>
        <dbReference type="EMBL" id="VDL19977.1"/>
    </source>
</evidence>
<name>A0A0R3SD01_HYMDI</name>
<keyword evidence="3" id="KW-0963">Cytoplasm</keyword>
<evidence type="ECO:0000256" key="1">
    <source>
        <dbReference type="ARBA" id="ARBA00004245"/>
    </source>
</evidence>
<feature type="compositionally biased region" description="Polar residues" evidence="7">
    <location>
        <begin position="62"/>
        <end position="71"/>
    </location>
</feature>
<feature type="domain" description="Transforming acidic coiled-coil-containing protein C-terminal" evidence="8">
    <location>
        <begin position="1212"/>
        <end position="1402"/>
    </location>
</feature>
<evidence type="ECO:0000313" key="11">
    <source>
        <dbReference type="WBParaSite" id="HDID_0000251501-mRNA-1"/>
    </source>
</evidence>
<evidence type="ECO:0000256" key="4">
    <source>
        <dbReference type="ARBA" id="ARBA00023054"/>
    </source>
</evidence>
<evidence type="ECO:0000313" key="10">
    <source>
        <dbReference type="Proteomes" id="UP000274504"/>
    </source>
</evidence>
<feature type="region of interest" description="Disordered" evidence="7">
    <location>
        <begin position="1"/>
        <end position="80"/>
    </location>
</feature>
<dbReference type="GO" id="GO:0005856">
    <property type="term" value="C:cytoskeleton"/>
    <property type="evidence" value="ECO:0007669"/>
    <property type="project" value="UniProtKB-SubCell"/>
</dbReference>
<dbReference type="EMBL" id="UYSG01000628">
    <property type="protein sequence ID" value="VDL19977.1"/>
    <property type="molecule type" value="Genomic_DNA"/>
</dbReference>
<protein>
    <submittedName>
        <fullName evidence="11">TACC_C domain-containing protein</fullName>
    </submittedName>
</protein>
<keyword evidence="4 6" id="KW-0175">Coiled coil</keyword>
<feature type="coiled-coil region" evidence="6">
    <location>
        <begin position="1343"/>
        <end position="1398"/>
    </location>
</feature>
<dbReference type="WBParaSite" id="HDID_0000251501-mRNA-1">
    <property type="protein sequence ID" value="HDID_0000251501-mRNA-1"/>
    <property type="gene ID" value="HDID_0000251501"/>
</dbReference>
<evidence type="ECO:0000259" key="8">
    <source>
        <dbReference type="Pfam" id="PF05010"/>
    </source>
</evidence>
<evidence type="ECO:0000256" key="5">
    <source>
        <dbReference type="ARBA" id="ARBA00023212"/>
    </source>
</evidence>
<reference evidence="9 10" key="2">
    <citation type="submission" date="2018-11" db="EMBL/GenBank/DDBJ databases">
        <authorList>
            <consortium name="Pathogen Informatics"/>
        </authorList>
    </citation>
    <scope>NUCLEOTIDE SEQUENCE [LARGE SCALE GENOMIC DNA]</scope>
</reference>
<proteinExistence type="inferred from homology"/>
<evidence type="ECO:0000256" key="3">
    <source>
        <dbReference type="ARBA" id="ARBA00022490"/>
    </source>
</evidence>
<dbReference type="OrthoDB" id="10255048at2759"/>
<accession>A0A0R3SD01</accession>
<feature type="compositionally biased region" description="Acidic residues" evidence="7">
    <location>
        <begin position="47"/>
        <end position="61"/>
    </location>
</feature>
<feature type="region of interest" description="Disordered" evidence="7">
    <location>
        <begin position="1017"/>
        <end position="1048"/>
    </location>
</feature>
<gene>
    <name evidence="9" type="ORF">HDID_LOCUS2516</name>
</gene>
<comment type="similarity">
    <text evidence="2">Belongs to the TACC family.</text>
</comment>
<comment type="subcellular location">
    <subcellularLocation>
        <location evidence="1">Cytoplasm</location>
        <location evidence="1">Cytoskeleton</location>
    </subcellularLocation>
</comment>